<evidence type="ECO:0000313" key="3">
    <source>
        <dbReference type="Proteomes" id="UP001216907"/>
    </source>
</evidence>
<evidence type="ECO:0000259" key="1">
    <source>
        <dbReference type="Pfam" id="PF02470"/>
    </source>
</evidence>
<dbReference type="PANTHER" id="PTHR33371">
    <property type="entry name" value="INTERMEMBRANE PHOSPHOLIPID TRANSPORT SYSTEM BINDING PROTEIN MLAD-RELATED"/>
    <property type="match status" value="1"/>
</dbReference>
<protein>
    <submittedName>
        <fullName evidence="2">MlaD family protein</fullName>
    </submittedName>
</protein>
<comment type="caution">
    <text evidence="2">The sequence shown here is derived from an EMBL/GenBank/DDBJ whole genome shotgun (WGS) entry which is preliminary data.</text>
</comment>
<dbReference type="InterPro" id="IPR003399">
    <property type="entry name" value="Mce/MlaD"/>
</dbReference>
<evidence type="ECO:0000313" key="2">
    <source>
        <dbReference type="EMBL" id="MDG3004734.1"/>
    </source>
</evidence>
<name>A0ABT6FAX2_9BACT</name>
<gene>
    <name evidence="2" type="ORF">PZE19_13175</name>
</gene>
<keyword evidence="3" id="KW-1185">Reference proteome</keyword>
<dbReference type="RefSeq" id="WP_277861088.1">
    <property type="nucleotide sequence ID" value="NZ_JARRAG010000002.1"/>
</dbReference>
<dbReference type="PANTHER" id="PTHR33371:SF4">
    <property type="entry name" value="INTERMEMBRANE PHOSPHOLIPID TRANSPORT SYSTEM BINDING PROTEIN MLAD"/>
    <property type="match status" value="1"/>
</dbReference>
<dbReference type="InterPro" id="IPR052336">
    <property type="entry name" value="MlaD_Phospholipid_Transporter"/>
</dbReference>
<organism evidence="2 3">
    <name type="scientific">Paludisphaera mucosa</name>
    <dbReference type="NCBI Taxonomy" id="3030827"/>
    <lineage>
        <taxon>Bacteria</taxon>
        <taxon>Pseudomonadati</taxon>
        <taxon>Planctomycetota</taxon>
        <taxon>Planctomycetia</taxon>
        <taxon>Isosphaerales</taxon>
        <taxon>Isosphaeraceae</taxon>
        <taxon>Paludisphaera</taxon>
    </lineage>
</organism>
<accession>A0ABT6FAX2</accession>
<proteinExistence type="predicted"/>
<reference evidence="2 3" key="1">
    <citation type="submission" date="2023-03" db="EMBL/GenBank/DDBJ databases">
        <title>Paludisphaera mucosa sp. nov. a novel planctomycete from northern fen.</title>
        <authorList>
            <person name="Ivanova A."/>
        </authorList>
    </citation>
    <scope>NUCLEOTIDE SEQUENCE [LARGE SCALE GENOMIC DNA]</scope>
    <source>
        <strain evidence="2 3">Pla2</strain>
    </source>
</reference>
<dbReference type="Pfam" id="PF02470">
    <property type="entry name" value="MlaD"/>
    <property type="match status" value="1"/>
</dbReference>
<feature type="domain" description="Mce/MlaD" evidence="1">
    <location>
        <begin position="42"/>
        <end position="117"/>
    </location>
</feature>
<sequence length="428" mass="46353">MRPRTSMREVWIGLVVLAALGGVVALAGLASDGPGFLARQATFDVVFRDGQGIRVGSPVRIAGLDAGNVVDLSLVEVEGALRARVRLSLPASLLKKLRQDVKVTIAPGLTGMSHVNIVSSGASDVTLVAGQKITGVESSFFDPIIEQVGLGPQERNHLSHTIGEIRQTVDAVGPRLRQILASFEDASGNVKEMSDSLRPAIENTVGRVEDLAKRIGATSPRIEAAVTRFDVITRLVELILSDNRENLRLTIGSARDAVGSVKDVLSVHRPKIDRTIEQVDMLAARANRVAYQADLLTTQGVQIVTNGRADIERSISNVRDATDWGDKLVQKIYTNPFVLSPFYKPSNEDLRVQAVYDTAQVFSKGAQELHDAAKTFDVLLARPATPEQQQEMQKLQQRVQALTQGLGQTSQQLAEGLKAPAQSGRLRR</sequence>
<dbReference type="Proteomes" id="UP001216907">
    <property type="component" value="Unassembled WGS sequence"/>
</dbReference>
<dbReference type="EMBL" id="JARRAG010000002">
    <property type="protein sequence ID" value="MDG3004734.1"/>
    <property type="molecule type" value="Genomic_DNA"/>
</dbReference>